<sequence>MRDLSRRGPLEEAAGVTLGDTLRILPLDVTSDESVAQCLGQLPGGTVDVL</sequence>
<dbReference type="OrthoDB" id="47007at2759"/>
<accession>A0A8K1D2I6</accession>
<evidence type="ECO:0000313" key="2">
    <source>
        <dbReference type="Proteomes" id="UP000796761"/>
    </source>
</evidence>
<comment type="caution">
    <text evidence="1">The sequence shown here is derived from an EMBL/GenBank/DDBJ whole genome shotgun (WGS) entry which is preliminary data.</text>
</comment>
<feature type="non-terminal residue" evidence="1">
    <location>
        <position position="50"/>
    </location>
</feature>
<organism evidence="1 2">
    <name type="scientific">Zosterops borbonicus</name>
    <dbReference type="NCBI Taxonomy" id="364589"/>
    <lineage>
        <taxon>Eukaryota</taxon>
        <taxon>Metazoa</taxon>
        <taxon>Chordata</taxon>
        <taxon>Craniata</taxon>
        <taxon>Vertebrata</taxon>
        <taxon>Euteleostomi</taxon>
        <taxon>Archelosauria</taxon>
        <taxon>Archosauria</taxon>
        <taxon>Dinosauria</taxon>
        <taxon>Saurischia</taxon>
        <taxon>Theropoda</taxon>
        <taxon>Coelurosauria</taxon>
        <taxon>Aves</taxon>
        <taxon>Neognathae</taxon>
        <taxon>Neoaves</taxon>
        <taxon>Telluraves</taxon>
        <taxon>Australaves</taxon>
        <taxon>Passeriformes</taxon>
        <taxon>Sylvioidea</taxon>
        <taxon>Zosteropidae</taxon>
        <taxon>Zosterops</taxon>
    </lineage>
</organism>
<reference evidence="1" key="1">
    <citation type="submission" date="2019-04" db="EMBL/GenBank/DDBJ databases">
        <title>Genome assembly of Zosterops borbonicus 15179.</title>
        <authorList>
            <person name="Leroy T."/>
            <person name="Anselmetti Y."/>
            <person name="Tilak M.-K."/>
            <person name="Nabholz B."/>
        </authorList>
    </citation>
    <scope>NUCLEOTIDE SEQUENCE</scope>
    <source>
        <strain evidence="1">HGM_15179</strain>
        <tissue evidence="1">Muscle</tissue>
    </source>
</reference>
<gene>
    <name evidence="1" type="ORF">HGM15179_022442</name>
</gene>
<dbReference type="AlphaFoldDB" id="A0A8K1D2I6"/>
<name>A0A8K1D2I6_9PASS</name>
<proteinExistence type="predicted"/>
<dbReference type="EMBL" id="SWJQ01020142">
    <property type="protein sequence ID" value="TRZ04665.1"/>
    <property type="molecule type" value="Genomic_DNA"/>
</dbReference>
<evidence type="ECO:0000313" key="1">
    <source>
        <dbReference type="EMBL" id="TRZ04665.1"/>
    </source>
</evidence>
<protein>
    <submittedName>
        <fullName evidence="1">Uncharacterized protein</fullName>
    </submittedName>
</protein>
<keyword evidence="2" id="KW-1185">Reference proteome</keyword>
<dbReference type="Proteomes" id="UP000796761">
    <property type="component" value="Unassembled WGS sequence"/>
</dbReference>